<keyword evidence="2" id="KW-0472">Membrane</keyword>
<accession>A0A8S1VPQ0</accession>
<comment type="caution">
    <text evidence="3">The sequence shown here is derived from an EMBL/GenBank/DDBJ whole genome shotgun (WGS) entry which is preliminary data.</text>
</comment>
<gene>
    <name evidence="3" type="ORF">POCTA_138.1.T0740099</name>
</gene>
<feature type="transmembrane region" description="Helical" evidence="2">
    <location>
        <begin position="155"/>
        <end position="177"/>
    </location>
</feature>
<evidence type="ECO:0008006" key="5">
    <source>
        <dbReference type="Google" id="ProtNLM"/>
    </source>
</evidence>
<dbReference type="OMA" id="CPFFINI"/>
<keyword evidence="4" id="KW-1185">Reference proteome</keyword>
<dbReference type="EMBL" id="CAJJDP010000073">
    <property type="protein sequence ID" value="CAD8180008.1"/>
    <property type="molecule type" value="Genomic_DNA"/>
</dbReference>
<keyword evidence="2" id="KW-1133">Transmembrane helix</keyword>
<evidence type="ECO:0000256" key="2">
    <source>
        <dbReference type="SAM" id="Phobius"/>
    </source>
</evidence>
<reference evidence="3" key="1">
    <citation type="submission" date="2021-01" db="EMBL/GenBank/DDBJ databases">
        <authorList>
            <consortium name="Genoscope - CEA"/>
            <person name="William W."/>
        </authorList>
    </citation>
    <scope>NUCLEOTIDE SEQUENCE</scope>
</reference>
<name>A0A8S1VPQ0_PAROT</name>
<feature type="transmembrane region" description="Helical" evidence="2">
    <location>
        <begin position="1431"/>
        <end position="1453"/>
    </location>
</feature>
<sequence length="1489" mass="176406">MKQHQKVLVKSRATASLLHLIFYVQLISLLLINEEETIKVKNQNYSLNLLQAFAYLNQIGRPYQLFLSYQNFRLFAFLLPTIFLFLISIGFIKSFIVNYLFSKRSDKKTAAQNPDLNSQLSLIYQLYFYLLALYTFDFYIISIAESISNTLITNIYVFVISIILLFNSVVFVFMNILCSESIHFKSSPLHVQQLQKYQFLNVILIIFSMYFKSKSDEGSAVPVYILNILIIPSYIYQESQKQISAFNKLSLIILSFGLFQNIFSLILIDVQFEYRIGLVFLLCPFFINILSYYQKTRNKLNIKKSRNISEIYQNLIILSDQKSKYSRKHQFDFVILNQKNEALNDQDLFLQELSLFNDRIVKASKSQKTFWYQKYIQIKYHQQNFTDTISLIYNFTQNQLYSEITKSYFKVSLSLSFLQRFQLELIQKEVYQLLYYNITKGNDSQENELARQYIIYSQIVQENQQEVKTLFQIKEKIYQQMLQGKHESQNQLFNMAYSLTERALKFLKKIKLDLYVHKSYRIQQLLIMLYIDFFNNVFQAEILRFSQIVNEDNKQNIYEQFSFIGLQILDDMENLEIIQYSQDMISNLGYSKSNIQHENLNFKKLIPTEFYEIHQFLIKRFLQTGLCKKSTKPYELLIKGNQETFFYIQLQLSVQPQTSNTIQIFAFIKFLENQPNSLFINKDNKIVGFTNSFINQFKELGFDKKSLFQSDVNKIISNFKRLPLQKHTKFRFMQTQQDISAIIIEKDNLFELQIMDNSDFIIDSDQDQEYEKTLVKSFSEKLLPNQESFVIIPNHQFFEDINLPLSEERRDKTDQELLKEDQKKQCILTIKSKFESDKNSDSLKNKDQKNSKNSLNLKQEDFNNDDQASSKFSKGFLDTAIFYSKYNQLNKFLENSKLLFIYVTISLLLFVLLINITYFIIQLCYIVPNFDEVDKDADLLSIKSNFLSPVHDCITSQSAFVNYYMLSMYQIISLETAIKKMPFSRDAITRSYDLLKTSYIQQLNNRNLQEFFYDNNIEMKFLSNNSLETKSIPLKTSLFYYLESQFFVIQDNMNVDLSSLNLVVSNDFVYFMANLLTIDNYFDSLSEEVSVFIINRSLNKESEGTKIFLKMTFLQILFILLGFSYVFKNYQTHTKHFHLYTDINQYALQLELQRLNQIDQILNQENASQYYNFEIAVYEKKIQSNLSYYNQKINQVRLQCQQYKAPRLKILMIFLIVTSFILCPQIILQQMDSDFYEKYQVSSYWVEKISQTSSALIAVYAYRDINYQIGSGTPYYFFYTDDQRLLQNEKVEEELKKINLFLTYFPYLDYDSMIIDDQTMEVLEEIQSDNICNFMTHFNSTLAQEHCDSVYNGVMKLGIYNSISTLYELISQEYENTNGFQAKLRPVIAPYEDIELGMITSDAILAILDSILEGVTEAIIKLRLTHKIISIMYILLDLFLILVLFTQYFPFLVKQQNNVKYMIFLIPQYQFYLDQKFETNFRLLLLLTK</sequence>
<feature type="transmembrane region" description="Helical" evidence="2">
    <location>
        <begin position="122"/>
        <end position="143"/>
    </location>
</feature>
<feature type="transmembrane region" description="Helical" evidence="2">
    <location>
        <begin position="1210"/>
        <end position="1228"/>
    </location>
</feature>
<feature type="transmembrane region" description="Helical" evidence="2">
    <location>
        <begin position="274"/>
        <end position="293"/>
    </location>
</feature>
<feature type="transmembrane region" description="Helical" evidence="2">
    <location>
        <begin position="1107"/>
        <end position="1127"/>
    </location>
</feature>
<evidence type="ECO:0000256" key="1">
    <source>
        <dbReference type="SAM" id="MobiDB-lite"/>
    </source>
</evidence>
<feature type="transmembrane region" description="Helical" evidence="2">
    <location>
        <begin position="74"/>
        <end position="101"/>
    </location>
</feature>
<proteinExistence type="predicted"/>
<feature type="region of interest" description="Disordered" evidence="1">
    <location>
        <begin position="837"/>
        <end position="860"/>
    </location>
</feature>
<feature type="transmembrane region" description="Helical" evidence="2">
    <location>
        <begin position="249"/>
        <end position="268"/>
    </location>
</feature>
<evidence type="ECO:0000313" key="4">
    <source>
        <dbReference type="Proteomes" id="UP000683925"/>
    </source>
</evidence>
<keyword evidence="2" id="KW-0812">Transmembrane</keyword>
<feature type="compositionally biased region" description="Basic and acidic residues" evidence="1">
    <location>
        <begin position="837"/>
        <end position="850"/>
    </location>
</feature>
<organism evidence="3 4">
    <name type="scientific">Paramecium octaurelia</name>
    <dbReference type="NCBI Taxonomy" id="43137"/>
    <lineage>
        <taxon>Eukaryota</taxon>
        <taxon>Sar</taxon>
        <taxon>Alveolata</taxon>
        <taxon>Ciliophora</taxon>
        <taxon>Intramacronucleata</taxon>
        <taxon>Oligohymenophorea</taxon>
        <taxon>Peniculida</taxon>
        <taxon>Parameciidae</taxon>
        <taxon>Paramecium</taxon>
    </lineage>
</organism>
<evidence type="ECO:0000313" key="3">
    <source>
        <dbReference type="EMBL" id="CAD8180008.1"/>
    </source>
</evidence>
<feature type="transmembrane region" description="Helical" evidence="2">
    <location>
        <begin position="219"/>
        <end position="237"/>
    </location>
</feature>
<dbReference type="Proteomes" id="UP000683925">
    <property type="component" value="Unassembled WGS sequence"/>
</dbReference>
<feature type="transmembrane region" description="Helical" evidence="2">
    <location>
        <begin position="899"/>
        <end position="921"/>
    </location>
</feature>
<protein>
    <recommendedName>
        <fullName evidence="5">Transmembrane protein</fullName>
    </recommendedName>
</protein>
<feature type="transmembrane region" description="Helical" evidence="2">
    <location>
        <begin position="12"/>
        <end position="32"/>
    </location>
</feature>
<dbReference type="OrthoDB" id="299803at2759"/>